<evidence type="ECO:0000313" key="1">
    <source>
        <dbReference type="EMBL" id="KEQ19418.1"/>
    </source>
</evidence>
<organism evidence="1 2">
    <name type="scientific">Endozoicomonas numazuensis</name>
    <dbReference type="NCBI Taxonomy" id="1137799"/>
    <lineage>
        <taxon>Bacteria</taxon>
        <taxon>Pseudomonadati</taxon>
        <taxon>Pseudomonadota</taxon>
        <taxon>Gammaproteobacteria</taxon>
        <taxon>Oceanospirillales</taxon>
        <taxon>Endozoicomonadaceae</taxon>
        <taxon>Endozoicomonas</taxon>
    </lineage>
</organism>
<keyword evidence="2" id="KW-1185">Reference proteome</keyword>
<accession>A0A081NLU5</accession>
<dbReference type="AlphaFoldDB" id="A0A081NLU5"/>
<gene>
    <name evidence="1" type="ORF">GZ78_05565</name>
</gene>
<dbReference type="EMBL" id="JOKH01000001">
    <property type="protein sequence ID" value="KEQ19418.1"/>
    <property type="molecule type" value="Genomic_DNA"/>
</dbReference>
<name>A0A081NLU5_9GAMM</name>
<reference evidence="1 2" key="1">
    <citation type="submission" date="2014-06" db="EMBL/GenBank/DDBJ databases">
        <title>Whole Genome Sequences of Three Symbiotic Endozoicomonas Bacteria.</title>
        <authorList>
            <person name="Neave M.J."/>
            <person name="Apprill A."/>
            <person name="Voolstra C.R."/>
        </authorList>
    </citation>
    <scope>NUCLEOTIDE SEQUENCE [LARGE SCALE GENOMIC DNA]</scope>
    <source>
        <strain evidence="1 2">DSM 25634</strain>
    </source>
</reference>
<protein>
    <submittedName>
        <fullName evidence="1">Uncharacterized protein</fullName>
    </submittedName>
</protein>
<comment type="caution">
    <text evidence="1">The sequence shown here is derived from an EMBL/GenBank/DDBJ whole genome shotgun (WGS) entry which is preliminary data.</text>
</comment>
<sequence>MEQVYTATAQWCMNTADYAQKKTLPAATRAAIENGLMQVGQYLESINSLRLPPNAIHKALRLITSRNERREVA</sequence>
<evidence type="ECO:0000313" key="2">
    <source>
        <dbReference type="Proteomes" id="UP000028073"/>
    </source>
</evidence>
<proteinExistence type="predicted"/>
<dbReference type="Proteomes" id="UP000028073">
    <property type="component" value="Unassembled WGS sequence"/>
</dbReference>